<proteinExistence type="predicted"/>
<dbReference type="InterPro" id="IPR029061">
    <property type="entry name" value="THDP-binding"/>
</dbReference>
<feature type="region of interest" description="Disordered" evidence="1">
    <location>
        <begin position="206"/>
        <end position="244"/>
    </location>
</feature>
<feature type="domain" description="Thiamine pyrophosphate enzyme N-terminal TPP-binding" evidence="2">
    <location>
        <begin position="16"/>
        <end position="124"/>
    </location>
</feature>
<dbReference type="InterPro" id="IPR012001">
    <property type="entry name" value="Thiamin_PyroP_enz_TPP-bd_dom"/>
</dbReference>
<evidence type="ECO:0000313" key="4">
    <source>
        <dbReference type="Proteomes" id="UP000438182"/>
    </source>
</evidence>
<dbReference type="Proteomes" id="UP000438182">
    <property type="component" value="Unassembled WGS sequence"/>
</dbReference>
<evidence type="ECO:0000256" key="1">
    <source>
        <dbReference type="SAM" id="MobiDB-lite"/>
    </source>
</evidence>
<dbReference type="Pfam" id="PF02776">
    <property type="entry name" value="TPP_enzyme_N"/>
    <property type="match status" value="1"/>
</dbReference>
<dbReference type="Gene3D" id="3.40.50.970">
    <property type="match status" value="1"/>
</dbReference>
<reference evidence="3 4" key="1">
    <citation type="submission" date="2019-12" db="EMBL/GenBank/DDBJ databases">
        <authorList>
            <person name="Kim Y.S."/>
        </authorList>
    </citation>
    <scope>NUCLEOTIDE SEQUENCE [LARGE SCALE GENOMIC DNA]</scope>
    <source>
        <strain evidence="3 4">MMS17-SY077</strain>
    </source>
</reference>
<evidence type="ECO:0000313" key="3">
    <source>
        <dbReference type="EMBL" id="MWB98085.1"/>
    </source>
</evidence>
<organism evidence="3 4">
    <name type="scientific">Agromyces seonyuensis</name>
    <dbReference type="NCBI Taxonomy" id="2662446"/>
    <lineage>
        <taxon>Bacteria</taxon>
        <taxon>Bacillati</taxon>
        <taxon>Actinomycetota</taxon>
        <taxon>Actinomycetes</taxon>
        <taxon>Micrococcales</taxon>
        <taxon>Microbacteriaceae</taxon>
        <taxon>Agromyces</taxon>
    </lineage>
</organism>
<keyword evidence="4" id="KW-1185">Reference proteome</keyword>
<dbReference type="RefSeq" id="WP_272898167.1">
    <property type="nucleotide sequence ID" value="NZ_WSTA01000018.1"/>
</dbReference>
<evidence type="ECO:0000259" key="2">
    <source>
        <dbReference type="Pfam" id="PF02776"/>
    </source>
</evidence>
<comment type="caution">
    <text evidence="3">The sequence shown here is derived from an EMBL/GenBank/DDBJ whole genome shotgun (WGS) entry which is preliminary data.</text>
</comment>
<dbReference type="GO" id="GO:0030976">
    <property type="term" value="F:thiamine pyrophosphate binding"/>
    <property type="evidence" value="ECO:0007669"/>
    <property type="project" value="InterPro"/>
</dbReference>
<dbReference type="AlphaFoldDB" id="A0A6I4P020"/>
<sequence length="244" mass="25177">MPDPAPLSAASEHAFALLAEFAAIGVSDVVVAPGSRSQALALAAAELERVGALRLHVRIDERDAGFLALGLALESGRPSLIVTTSGTAVANLHPAILEAHHAGVPIIALTADRPAALRGTRANQTTRQPGIFGPMVRFERDEPAVEAGAVDVPAVQRLARHAYAAALGTDDLGNRIASPGAGPVHLNLQYSEPLSTAVRLERAPLPRPFAPKPPLGRRSPVPPMPGTIVVAGAGAGPARPEERT</sequence>
<gene>
    <name evidence="3" type="ORF">GB864_05915</name>
</gene>
<dbReference type="PANTHER" id="PTHR42916">
    <property type="entry name" value="2-SUCCINYL-5-ENOLPYRUVYL-6-HYDROXY-3-CYCLOHEXENE-1-CARBOXYLATE SYNTHASE"/>
    <property type="match status" value="1"/>
</dbReference>
<protein>
    <submittedName>
        <fullName evidence="3">2-succinyl-5-enolpyruvyl-6-hydroxy-3-cyclohexene-1-carboxylate synthase</fullName>
    </submittedName>
</protein>
<dbReference type="GO" id="GO:0000287">
    <property type="term" value="F:magnesium ion binding"/>
    <property type="evidence" value="ECO:0007669"/>
    <property type="project" value="UniProtKB-ARBA"/>
</dbReference>
<dbReference type="SUPFAM" id="SSF52518">
    <property type="entry name" value="Thiamin diphosphate-binding fold (THDP-binding)"/>
    <property type="match status" value="1"/>
</dbReference>
<feature type="compositionally biased region" description="Low complexity" evidence="1">
    <location>
        <begin position="229"/>
        <end position="238"/>
    </location>
</feature>
<dbReference type="PANTHER" id="PTHR42916:SF1">
    <property type="entry name" value="PROTEIN PHYLLO, CHLOROPLASTIC"/>
    <property type="match status" value="1"/>
</dbReference>
<name>A0A6I4P020_9MICO</name>
<accession>A0A6I4P020</accession>
<feature type="compositionally biased region" description="Pro residues" evidence="1">
    <location>
        <begin position="206"/>
        <end position="225"/>
    </location>
</feature>
<dbReference type="EMBL" id="WSTA01000018">
    <property type="protein sequence ID" value="MWB98085.1"/>
    <property type="molecule type" value="Genomic_DNA"/>
</dbReference>
<feature type="non-terminal residue" evidence="3">
    <location>
        <position position="244"/>
    </location>
</feature>